<accession>A0A378I997</accession>
<dbReference type="PROSITE" id="PS51257">
    <property type="entry name" value="PROKAR_LIPOPROTEIN"/>
    <property type="match status" value="1"/>
</dbReference>
<dbReference type="InterPro" id="IPR023346">
    <property type="entry name" value="Lysozyme-like_dom_sf"/>
</dbReference>
<keyword evidence="5" id="KW-1185">Reference proteome</keyword>
<dbReference type="Pfam" id="PF19489">
    <property type="entry name" value="SLT_4"/>
    <property type="match status" value="1"/>
</dbReference>
<organism evidence="4 6">
    <name type="scientific">Legionella birminghamensis</name>
    <dbReference type="NCBI Taxonomy" id="28083"/>
    <lineage>
        <taxon>Bacteria</taxon>
        <taxon>Pseudomonadati</taxon>
        <taxon>Pseudomonadota</taxon>
        <taxon>Gammaproteobacteria</taxon>
        <taxon>Legionellales</taxon>
        <taxon>Legionellaceae</taxon>
        <taxon>Legionella</taxon>
    </lineage>
</organism>
<evidence type="ECO:0000313" key="5">
    <source>
        <dbReference type="Proteomes" id="UP000054735"/>
    </source>
</evidence>
<evidence type="ECO:0000313" key="4">
    <source>
        <dbReference type="EMBL" id="STX31412.1"/>
    </source>
</evidence>
<evidence type="ECO:0000313" key="6">
    <source>
        <dbReference type="Proteomes" id="UP000255066"/>
    </source>
</evidence>
<dbReference type="AlphaFoldDB" id="A0A378I997"/>
<dbReference type="EMBL" id="LNXT01000048">
    <property type="protein sequence ID" value="KTC67879.1"/>
    <property type="molecule type" value="Genomic_DNA"/>
</dbReference>
<proteinExistence type="predicted"/>
<evidence type="ECO:0000259" key="2">
    <source>
        <dbReference type="Pfam" id="PF19489"/>
    </source>
</evidence>
<evidence type="ECO:0000256" key="1">
    <source>
        <dbReference type="SAM" id="SignalP"/>
    </source>
</evidence>
<dbReference type="Proteomes" id="UP000255066">
    <property type="component" value="Unassembled WGS sequence"/>
</dbReference>
<dbReference type="Gene3D" id="1.10.530.10">
    <property type="match status" value="1"/>
</dbReference>
<dbReference type="EMBL" id="UGNW01000001">
    <property type="protein sequence ID" value="STX31412.1"/>
    <property type="molecule type" value="Genomic_DNA"/>
</dbReference>
<evidence type="ECO:0000313" key="3">
    <source>
        <dbReference type="EMBL" id="KTC67879.1"/>
    </source>
</evidence>
<keyword evidence="1" id="KW-0732">Signal</keyword>
<dbReference type="CDD" id="cd00442">
    <property type="entry name" value="Lyz-like"/>
    <property type="match status" value="1"/>
</dbReference>
<gene>
    <name evidence="3" type="ORF">Lbir_2481</name>
    <name evidence="4" type="ORF">NCTC12437_01185</name>
</gene>
<feature type="chain" id="PRO_5016739074" evidence="1">
    <location>
        <begin position="23"/>
        <end position="200"/>
    </location>
</feature>
<reference evidence="3 5" key="1">
    <citation type="submission" date="2015-11" db="EMBL/GenBank/DDBJ databases">
        <title>Genomic analysis of 38 Legionella species identifies large and diverse effector repertoires.</title>
        <authorList>
            <person name="Burstein D."/>
            <person name="Amaro F."/>
            <person name="Zusman T."/>
            <person name="Lifshitz Z."/>
            <person name="Cohen O."/>
            <person name="Gilbert J.A."/>
            <person name="Pupko T."/>
            <person name="Shuman H.A."/>
            <person name="Segal G."/>
        </authorList>
    </citation>
    <scope>NUCLEOTIDE SEQUENCE [LARGE SCALE GENOMIC DNA]</scope>
    <source>
        <strain evidence="3 5">CDC#1407-AL-14</strain>
    </source>
</reference>
<dbReference type="OrthoDB" id="9789144at2"/>
<dbReference type="STRING" id="28083.Lbir_2481"/>
<feature type="signal peptide" evidence="1">
    <location>
        <begin position="1"/>
        <end position="22"/>
    </location>
</feature>
<dbReference type="Proteomes" id="UP000054735">
    <property type="component" value="Unassembled WGS sequence"/>
</dbReference>
<feature type="domain" description="Transglycosylase SLT" evidence="2">
    <location>
        <begin position="7"/>
        <end position="190"/>
    </location>
</feature>
<sequence>MNMKRLLLVVPFLLLTACISTPPPRDVNNICSIFRQYPKWYLDAKDAERRWRVPVPVQMAIIHQESKFDSQATPKRTKLFWIIPWKRPSTAYGYTQALRSTWAQYKKSDGGVWAARDDFTDAVDFVGWYANQAYRRAGIQRDDAYNLYLAYHEGVGGYMRKTYLQKAWLIGVARKVKTRAMIYQAQMARCGRGTSYSGYK</sequence>
<name>A0A378I997_9GAMM</name>
<protein>
    <submittedName>
        <fullName evidence="4">Transcriptional regulator</fullName>
    </submittedName>
</protein>
<dbReference type="SUPFAM" id="SSF53955">
    <property type="entry name" value="Lysozyme-like"/>
    <property type="match status" value="1"/>
</dbReference>
<reference evidence="4 6" key="2">
    <citation type="submission" date="2018-06" db="EMBL/GenBank/DDBJ databases">
        <authorList>
            <consortium name="Pathogen Informatics"/>
            <person name="Doyle S."/>
        </authorList>
    </citation>
    <scope>NUCLEOTIDE SEQUENCE [LARGE SCALE GENOMIC DNA]</scope>
    <source>
        <strain evidence="4 6">NCTC12437</strain>
    </source>
</reference>
<dbReference type="InterPro" id="IPR045795">
    <property type="entry name" value="SLT_4"/>
</dbReference>